<dbReference type="GO" id="GO:0004177">
    <property type="term" value="F:aminopeptidase activity"/>
    <property type="evidence" value="ECO:0007669"/>
    <property type="project" value="UniProtKB-KW"/>
</dbReference>
<proteinExistence type="predicted"/>
<sequence length="319" mass="36215">MPTESKTVDRDEIEANLRLHVDRLAGLIGPRTLKKPKTIQATIGYIEGQWTEMGYTNERECYDAFGDEATNLIVERPGTKRSDEIVLLGSHYDTVNSTPGADDNASAVAVMLEVSRLLRQHTGRRTARYVAFACEEPPYFNVDAMGSQHHARESRRRGDNIIGMLCLEMVGYYCLTKGSQAIPPAIPNWLHRFFPQRGNFLAAVGNMPSWKLNWQFRRGFKRGTRRMPLFSICLPEKINEIRLSDNSSFWDQGYPALMLTDTSYLRNPNYHQSTDTPDTLDYPRMTEVTLGVASAMRRLLGVTAMPVSSWECVGNNRER</sequence>
<keyword evidence="2" id="KW-0645">Protease</keyword>
<evidence type="ECO:0000313" key="3">
    <source>
        <dbReference type="Proteomes" id="UP000319908"/>
    </source>
</evidence>
<accession>A0A5C6C5C2</accession>
<protein>
    <submittedName>
        <fullName evidence="2">Bacterial leucyl aminopeptidase</fullName>
        <ecNumber evidence="2">3.4.11.10</ecNumber>
    </submittedName>
</protein>
<dbReference type="GO" id="GO:0008235">
    <property type="term" value="F:metalloexopeptidase activity"/>
    <property type="evidence" value="ECO:0007669"/>
    <property type="project" value="InterPro"/>
</dbReference>
<dbReference type="CDD" id="cd05640">
    <property type="entry name" value="M28_like"/>
    <property type="match status" value="1"/>
</dbReference>
<dbReference type="PANTHER" id="PTHR12147">
    <property type="entry name" value="METALLOPEPTIDASE M28 FAMILY MEMBER"/>
    <property type="match status" value="1"/>
</dbReference>
<dbReference type="InterPro" id="IPR045175">
    <property type="entry name" value="M28_fam"/>
</dbReference>
<dbReference type="Gene3D" id="3.40.630.10">
    <property type="entry name" value="Zn peptidases"/>
    <property type="match status" value="1"/>
</dbReference>
<keyword evidence="3" id="KW-1185">Reference proteome</keyword>
<evidence type="ECO:0000259" key="1">
    <source>
        <dbReference type="Pfam" id="PF04389"/>
    </source>
</evidence>
<dbReference type="Pfam" id="PF04389">
    <property type="entry name" value="Peptidase_M28"/>
    <property type="match status" value="1"/>
</dbReference>
<dbReference type="GO" id="GO:0006508">
    <property type="term" value="P:proteolysis"/>
    <property type="evidence" value="ECO:0007669"/>
    <property type="project" value="InterPro"/>
</dbReference>
<dbReference type="AlphaFoldDB" id="A0A5C6C5C2"/>
<feature type="domain" description="Peptidase M28" evidence="1">
    <location>
        <begin position="71"/>
        <end position="294"/>
    </location>
</feature>
<keyword evidence="2" id="KW-0031">Aminopeptidase</keyword>
<dbReference type="PANTHER" id="PTHR12147:SF26">
    <property type="entry name" value="PEPTIDASE M28 DOMAIN-CONTAINING PROTEIN"/>
    <property type="match status" value="1"/>
</dbReference>
<reference evidence="2 3" key="1">
    <citation type="journal article" date="2020" name="Antonie Van Leeuwenhoek">
        <title>Rhodopirellula heiligendammensis sp. nov., Rhodopirellula pilleata sp. nov., and Rhodopirellula solitaria sp. nov. isolated from natural or artificial marine surfaces in Northern Germany and California, USA, and emended description of the genus Rhodopirellula.</title>
        <authorList>
            <person name="Kallscheuer N."/>
            <person name="Wiegand S."/>
            <person name="Jogler M."/>
            <person name="Boedeker C."/>
            <person name="Peeters S.H."/>
            <person name="Rast P."/>
            <person name="Heuer A."/>
            <person name="Jetten M.S.M."/>
            <person name="Rohde M."/>
            <person name="Jogler C."/>
        </authorList>
    </citation>
    <scope>NUCLEOTIDE SEQUENCE [LARGE SCALE GENOMIC DNA]</scope>
    <source>
        <strain evidence="2 3">Poly21</strain>
    </source>
</reference>
<organism evidence="2 3">
    <name type="scientific">Allorhodopirellula heiligendammensis</name>
    <dbReference type="NCBI Taxonomy" id="2714739"/>
    <lineage>
        <taxon>Bacteria</taxon>
        <taxon>Pseudomonadati</taxon>
        <taxon>Planctomycetota</taxon>
        <taxon>Planctomycetia</taxon>
        <taxon>Pirellulales</taxon>
        <taxon>Pirellulaceae</taxon>
        <taxon>Allorhodopirellula</taxon>
    </lineage>
</organism>
<comment type="caution">
    <text evidence="2">The sequence shown here is derived from an EMBL/GenBank/DDBJ whole genome shotgun (WGS) entry which is preliminary data.</text>
</comment>
<dbReference type="InterPro" id="IPR007484">
    <property type="entry name" value="Peptidase_M28"/>
</dbReference>
<keyword evidence="2" id="KW-0378">Hydrolase</keyword>
<dbReference type="Proteomes" id="UP000319908">
    <property type="component" value="Unassembled WGS sequence"/>
</dbReference>
<dbReference type="EC" id="3.4.11.10" evidence="2"/>
<dbReference type="OrthoDB" id="9762302at2"/>
<dbReference type="EMBL" id="SJPU01000001">
    <property type="protein sequence ID" value="TWU19378.1"/>
    <property type="molecule type" value="Genomic_DNA"/>
</dbReference>
<dbReference type="SUPFAM" id="SSF53187">
    <property type="entry name" value="Zn-dependent exopeptidases"/>
    <property type="match status" value="1"/>
</dbReference>
<gene>
    <name evidence="2" type="ORF">Poly21_15500</name>
</gene>
<evidence type="ECO:0000313" key="2">
    <source>
        <dbReference type="EMBL" id="TWU19378.1"/>
    </source>
</evidence>
<dbReference type="RefSeq" id="WP_146406208.1">
    <property type="nucleotide sequence ID" value="NZ_SJPU01000001.1"/>
</dbReference>
<name>A0A5C6C5C2_9BACT</name>